<dbReference type="PANTHER" id="PTHR34454">
    <property type="entry name" value="TUNICAMYCIN INDUCED PROTEIN"/>
    <property type="match status" value="1"/>
</dbReference>
<dbReference type="AlphaFoldDB" id="A0AAV8G589"/>
<dbReference type="Proteomes" id="UP001140206">
    <property type="component" value="Chromosome 2"/>
</dbReference>
<gene>
    <name evidence="2" type="ORF">LUZ62_052100</name>
</gene>
<dbReference type="InterPro" id="IPR053283">
    <property type="entry name" value="TUNICAMYCIN_INDUCED_1"/>
</dbReference>
<evidence type="ECO:0000256" key="1">
    <source>
        <dbReference type="SAM" id="SignalP"/>
    </source>
</evidence>
<feature type="signal peptide" evidence="1">
    <location>
        <begin position="1"/>
        <end position="27"/>
    </location>
</feature>
<keyword evidence="3" id="KW-1185">Reference proteome</keyword>
<organism evidence="2 3">
    <name type="scientific">Rhynchospora pubera</name>
    <dbReference type="NCBI Taxonomy" id="906938"/>
    <lineage>
        <taxon>Eukaryota</taxon>
        <taxon>Viridiplantae</taxon>
        <taxon>Streptophyta</taxon>
        <taxon>Embryophyta</taxon>
        <taxon>Tracheophyta</taxon>
        <taxon>Spermatophyta</taxon>
        <taxon>Magnoliopsida</taxon>
        <taxon>Liliopsida</taxon>
        <taxon>Poales</taxon>
        <taxon>Cyperaceae</taxon>
        <taxon>Cyperoideae</taxon>
        <taxon>Rhynchosporeae</taxon>
        <taxon>Rhynchospora</taxon>
    </lineage>
</organism>
<proteinExistence type="predicted"/>
<dbReference type="EMBL" id="JAMFTS010000002">
    <property type="protein sequence ID" value="KAJ4800854.1"/>
    <property type="molecule type" value="Genomic_DNA"/>
</dbReference>
<dbReference type="PANTHER" id="PTHR34454:SF3">
    <property type="entry name" value="PEPTIDASE I, PUTATIVE-RELATED"/>
    <property type="match status" value="1"/>
</dbReference>
<reference evidence="2" key="1">
    <citation type="submission" date="2022-08" db="EMBL/GenBank/DDBJ databases">
        <authorList>
            <person name="Marques A."/>
        </authorList>
    </citation>
    <scope>NUCLEOTIDE SEQUENCE</scope>
    <source>
        <strain evidence="2">RhyPub2mFocal</strain>
        <tissue evidence="2">Leaves</tissue>
    </source>
</reference>
<sequence>MALVPLFSPLFLSILPLLFLTLSPVSCSSSPWLFANSSSFLTQLVDALAEKEKWDPKKSEVRVRVSDSDDKVSKVGVLSRYELNAKLGRRLRLGMKFSDEAVQWRRVNGSVVVQSDSDLVAGDEAGSVVPVVKDLELTGPLELRVGMEGRVDDSISLNLPSINVTNTSLKRLLVPYGIKIKVVGAQEISITNPSDIGLSMNGILATQYKDQIPFLYHRSASCTPLLSVHVVGSILVTAHKTLNPISPIQTSFVSHDMVQLLTDKCYYRKISKISSSLFSSIPPFNSRLAMLERVLVRLVGSKVLDKKFVRFVKARVVSLTVVKFRLFLEREFSRREKYWREMEAWRTKPKKLHFLLEVVARISEDGTLKFLLVKRVKKSLRAVESTAWSSLMSNISFTQFPSFVLPPEALTLDVKW</sequence>
<feature type="chain" id="PRO_5043395425" evidence="1">
    <location>
        <begin position="28"/>
        <end position="416"/>
    </location>
</feature>
<name>A0AAV8G589_9POAL</name>
<accession>A0AAV8G589</accession>
<comment type="caution">
    <text evidence="2">The sequence shown here is derived from an EMBL/GenBank/DDBJ whole genome shotgun (WGS) entry which is preliminary data.</text>
</comment>
<protein>
    <submittedName>
        <fullName evidence="2">Pro-MCH 1</fullName>
    </submittedName>
</protein>
<evidence type="ECO:0000313" key="2">
    <source>
        <dbReference type="EMBL" id="KAJ4800854.1"/>
    </source>
</evidence>
<keyword evidence="1" id="KW-0732">Signal</keyword>
<evidence type="ECO:0000313" key="3">
    <source>
        <dbReference type="Proteomes" id="UP001140206"/>
    </source>
</evidence>